<protein>
    <recommendedName>
        <fullName evidence="6">Tetratricopeptide repeat-containing protein</fullName>
    </recommendedName>
</protein>
<dbReference type="AlphaFoldDB" id="W0RMQ4"/>
<proteinExistence type="predicted"/>
<evidence type="ECO:0000256" key="2">
    <source>
        <dbReference type="SAM" id="MobiDB-lite"/>
    </source>
</evidence>
<evidence type="ECO:0008006" key="6">
    <source>
        <dbReference type="Google" id="ProtNLM"/>
    </source>
</evidence>
<sequence length="376" mass="39278">MISTNQRSAIAALDAVRPVVARLDLAGHPDDVAADVIESWSAVETALRSLLGGSALAGQALVSEVRQRGLLDYAHAHALLGFLAARDRVSRTDYRPTDSDVDAARSGFQAIEAALGVGIGADTATYPTVRVSGGGVGTPPPPPSTTPPRAAPGAPAAPGVATPGTTARPDVYEPTAGRGRGPGLIIGVVLLLLVAAAAYWAWANSGDPAAFKDGVVQFTQGNRVAARRSFEQAAADRPKMALPHVYLARMARQDGDLPRAFNEAKTAVQLEPQNTLALREMGQYLLQAQHPEQAVKWFERALRIDGTDRVANGWMGCALQRQGNAELAARFFQRAGQGDWTACQQTAPPPGAYPPGTLPPGAVTPGALPPAPVPRP</sequence>
<accession>W0RMQ4</accession>
<dbReference type="Proteomes" id="UP000019151">
    <property type="component" value="Chromosome"/>
</dbReference>
<keyword evidence="3" id="KW-0812">Transmembrane</keyword>
<feature type="compositionally biased region" description="Pro residues" evidence="2">
    <location>
        <begin position="347"/>
        <end position="358"/>
    </location>
</feature>
<feature type="compositionally biased region" description="Pro residues" evidence="2">
    <location>
        <begin position="138"/>
        <end position="150"/>
    </location>
</feature>
<keyword evidence="3" id="KW-0472">Membrane</keyword>
<feature type="region of interest" description="Disordered" evidence="2">
    <location>
        <begin position="132"/>
        <end position="176"/>
    </location>
</feature>
<gene>
    <name evidence="4" type="ORF">J421_4210</name>
</gene>
<dbReference type="HOGENOM" id="CLU_791693_0_0_0"/>
<feature type="transmembrane region" description="Helical" evidence="3">
    <location>
        <begin position="183"/>
        <end position="202"/>
    </location>
</feature>
<keyword evidence="5" id="KW-1185">Reference proteome</keyword>
<dbReference type="EMBL" id="CP007128">
    <property type="protein sequence ID" value="AHG91747.1"/>
    <property type="molecule type" value="Genomic_DNA"/>
</dbReference>
<dbReference type="PROSITE" id="PS50005">
    <property type="entry name" value="TPR"/>
    <property type="match status" value="1"/>
</dbReference>
<evidence type="ECO:0000313" key="4">
    <source>
        <dbReference type="EMBL" id="AHG91747.1"/>
    </source>
</evidence>
<evidence type="ECO:0000256" key="3">
    <source>
        <dbReference type="SAM" id="Phobius"/>
    </source>
</evidence>
<dbReference type="KEGG" id="gba:J421_4210"/>
<dbReference type="OrthoDB" id="7259535at2"/>
<evidence type="ECO:0000313" key="5">
    <source>
        <dbReference type="Proteomes" id="UP000019151"/>
    </source>
</evidence>
<evidence type="ECO:0000256" key="1">
    <source>
        <dbReference type="PROSITE-ProRule" id="PRU00339"/>
    </source>
</evidence>
<dbReference type="Pfam" id="PF14559">
    <property type="entry name" value="TPR_19"/>
    <property type="match status" value="1"/>
</dbReference>
<name>W0RMQ4_9BACT</name>
<keyword evidence="3" id="KW-1133">Transmembrane helix</keyword>
<dbReference type="RefSeq" id="WP_025413185.1">
    <property type="nucleotide sequence ID" value="NZ_CP007128.1"/>
</dbReference>
<feature type="compositionally biased region" description="Pro residues" evidence="2">
    <location>
        <begin position="367"/>
        <end position="376"/>
    </location>
</feature>
<feature type="region of interest" description="Disordered" evidence="2">
    <location>
        <begin position="342"/>
        <end position="376"/>
    </location>
</feature>
<dbReference type="InterPro" id="IPR011990">
    <property type="entry name" value="TPR-like_helical_dom_sf"/>
</dbReference>
<dbReference type="InParanoid" id="W0RMQ4"/>
<dbReference type="STRING" id="861299.J421_4210"/>
<keyword evidence="1" id="KW-0802">TPR repeat</keyword>
<dbReference type="eggNOG" id="COG0457">
    <property type="taxonomic scope" value="Bacteria"/>
</dbReference>
<reference evidence="4 5" key="1">
    <citation type="journal article" date="2014" name="Genome Announc.">
        <title>Genome Sequence and Methylome of Soil Bacterium Gemmatirosa kalamazoonensis KBS708T, a Member of the Rarely Cultivated Gemmatimonadetes Phylum.</title>
        <authorList>
            <person name="Debruyn J.M."/>
            <person name="Radosevich M."/>
            <person name="Wommack K.E."/>
            <person name="Polson S.W."/>
            <person name="Hauser L.J."/>
            <person name="Fawaz M.N."/>
            <person name="Korlach J."/>
            <person name="Tsai Y.C."/>
        </authorList>
    </citation>
    <scope>NUCLEOTIDE SEQUENCE [LARGE SCALE GENOMIC DNA]</scope>
    <source>
        <strain evidence="4 5">KBS708</strain>
    </source>
</reference>
<feature type="compositionally biased region" description="Low complexity" evidence="2">
    <location>
        <begin position="151"/>
        <end position="169"/>
    </location>
</feature>
<dbReference type="SUPFAM" id="SSF48452">
    <property type="entry name" value="TPR-like"/>
    <property type="match status" value="1"/>
</dbReference>
<dbReference type="Gene3D" id="1.25.40.10">
    <property type="entry name" value="Tetratricopeptide repeat domain"/>
    <property type="match status" value="1"/>
</dbReference>
<organism evidence="4 5">
    <name type="scientific">Gemmatirosa kalamazoonensis</name>
    <dbReference type="NCBI Taxonomy" id="861299"/>
    <lineage>
        <taxon>Bacteria</taxon>
        <taxon>Pseudomonadati</taxon>
        <taxon>Gemmatimonadota</taxon>
        <taxon>Gemmatimonadia</taxon>
        <taxon>Gemmatimonadales</taxon>
        <taxon>Gemmatimonadaceae</taxon>
        <taxon>Gemmatirosa</taxon>
    </lineage>
</organism>
<dbReference type="InterPro" id="IPR019734">
    <property type="entry name" value="TPR_rpt"/>
</dbReference>
<dbReference type="SMART" id="SM00028">
    <property type="entry name" value="TPR"/>
    <property type="match status" value="2"/>
</dbReference>
<feature type="repeat" description="TPR" evidence="1">
    <location>
        <begin position="275"/>
        <end position="308"/>
    </location>
</feature>